<evidence type="ECO:0000313" key="3">
    <source>
        <dbReference type="Proteomes" id="UP000652761"/>
    </source>
</evidence>
<dbReference type="AlphaFoldDB" id="A0A843X9G9"/>
<accession>A0A843X9G9</accession>
<keyword evidence="3" id="KW-1185">Reference proteome</keyword>
<name>A0A843X9G9_COLES</name>
<feature type="compositionally biased region" description="Basic and acidic residues" evidence="1">
    <location>
        <begin position="123"/>
        <end position="140"/>
    </location>
</feature>
<gene>
    <name evidence="2" type="ORF">Taro_048951</name>
</gene>
<dbReference type="Proteomes" id="UP000652761">
    <property type="component" value="Unassembled WGS sequence"/>
</dbReference>
<protein>
    <submittedName>
        <fullName evidence="2">Uncharacterized protein</fullName>
    </submittedName>
</protein>
<comment type="caution">
    <text evidence="2">The sequence shown here is derived from an EMBL/GenBank/DDBJ whole genome shotgun (WGS) entry which is preliminary data.</text>
</comment>
<evidence type="ECO:0000256" key="1">
    <source>
        <dbReference type="SAM" id="MobiDB-lite"/>
    </source>
</evidence>
<evidence type="ECO:0000313" key="2">
    <source>
        <dbReference type="EMBL" id="MQM15999.1"/>
    </source>
</evidence>
<dbReference type="EMBL" id="NMUH01006784">
    <property type="protein sequence ID" value="MQM15999.1"/>
    <property type="molecule type" value="Genomic_DNA"/>
</dbReference>
<reference evidence="2" key="1">
    <citation type="submission" date="2017-07" db="EMBL/GenBank/DDBJ databases">
        <title>Taro Niue Genome Assembly and Annotation.</title>
        <authorList>
            <person name="Atibalentja N."/>
            <person name="Keating K."/>
            <person name="Fields C.J."/>
        </authorList>
    </citation>
    <scope>NUCLEOTIDE SEQUENCE</scope>
    <source>
        <strain evidence="2">Niue_2</strain>
        <tissue evidence="2">Leaf</tissue>
    </source>
</reference>
<proteinExistence type="predicted"/>
<feature type="region of interest" description="Disordered" evidence="1">
    <location>
        <begin position="114"/>
        <end position="156"/>
    </location>
</feature>
<organism evidence="2 3">
    <name type="scientific">Colocasia esculenta</name>
    <name type="common">Wild taro</name>
    <name type="synonym">Arum esculentum</name>
    <dbReference type="NCBI Taxonomy" id="4460"/>
    <lineage>
        <taxon>Eukaryota</taxon>
        <taxon>Viridiplantae</taxon>
        <taxon>Streptophyta</taxon>
        <taxon>Embryophyta</taxon>
        <taxon>Tracheophyta</taxon>
        <taxon>Spermatophyta</taxon>
        <taxon>Magnoliopsida</taxon>
        <taxon>Liliopsida</taxon>
        <taxon>Araceae</taxon>
        <taxon>Aroideae</taxon>
        <taxon>Colocasieae</taxon>
        <taxon>Colocasia</taxon>
    </lineage>
</organism>
<sequence length="156" mass="17725">MALTFNQNWSCFTSPNKFLSSLSSSSLEKQHPIGSIPFHFQSYNTFAFRTEVSDILVQNSGEMEVPLELELLPSLEADWVRVHQAMPSLRLVSASWCPKLEGFPITDISFKGGSTWVMPGEEDGQKKIEEEDMHRDKEDEGLTWNHTKNTPPQLSH</sequence>
<feature type="compositionally biased region" description="Polar residues" evidence="1">
    <location>
        <begin position="144"/>
        <end position="156"/>
    </location>
</feature>